<dbReference type="EMBL" id="AP022570">
    <property type="protein sequence ID" value="BBX52329.1"/>
    <property type="molecule type" value="Genomic_DNA"/>
</dbReference>
<accession>A0A6N4VD00</accession>
<name>A0A6N4VD00_9MYCO</name>
<dbReference type="KEGG" id="mpof:MPOR_33550"/>
<dbReference type="Pfam" id="PF12697">
    <property type="entry name" value="Abhydrolase_6"/>
    <property type="match status" value="1"/>
</dbReference>
<dbReference type="InterPro" id="IPR029058">
    <property type="entry name" value="AB_hydrolase_fold"/>
</dbReference>
<proteinExistence type="predicted"/>
<dbReference type="PANTHER" id="PTHR43194:SF2">
    <property type="entry name" value="PEROXISOMAL MEMBRANE PROTEIN LPX1"/>
    <property type="match status" value="1"/>
</dbReference>
<dbReference type="InterPro" id="IPR050228">
    <property type="entry name" value="Carboxylesterase_BioH"/>
</dbReference>
<feature type="domain" description="AB hydrolase-1" evidence="1">
    <location>
        <begin position="22"/>
        <end position="246"/>
    </location>
</feature>
<evidence type="ECO:0000313" key="2">
    <source>
        <dbReference type="EMBL" id="BBX52329.1"/>
    </source>
</evidence>
<reference evidence="2 3" key="1">
    <citation type="journal article" date="2019" name="Emerg. Microbes Infect.">
        <title>Comprehensive subspecies identification of 175 nontuberculous mycobacteria species based on 7547 genomic profiles.</title>
        <authorList>
            <person name="Matsumoto Y."/>
            <person name="Kinjo T."/>
            <person name="Motooka D."/>
            <person name="Nabeya D."/>
            <person name="Jung N."/>
            <person name="Uechi K."/>
            <person name="Horii T."/>
            <person name="Iida T."/>
            <person name="Fujita J."/>
            <person name="Nakamura S."/>
        </authorList>
    </citation>
    <scope>NUCLEOTIDE SEQUENCE [LARGE SCALE GENOMIC DNA]</scope>
    <source>
        <strain evidence="2 3">JCM 12603</strain>
    </source>
</reference>
<dbReference type="Proteomes" id="UP000466785">
    <property type="component" value="Chromosome"/>
</dbReference>
<sequence>MPSATLEVIDKGSASPAHPAPLLFVHGAWHAAWCWDEHFLDFFAGQGYRALAPSLRGHGASPATKPLRALSIADYVDDVAQVAASLPTPPVVIGHSMGGFVVQKFLESRDIPAAVLMASAPPRGYLGSGMRWLRRHPWHFMKLSASGRSLAYVSTPELARERFFSPHTPEALVASCAARLQEESARSGVDGLLALPRPRRVRAPLLVLGAGHDGAVTAAEVRATAKAYGTEPEFFSDLGHNMMLEPGWQSVAERIHTWLGTRGL</sequence>
<organism evidence="2 3">
    <name type="scientific">Mycolicibacterium poriferae</name>
    <dbReference type="NCBI Taxonomy" id="39694"/>
    <lineage>
        <taxon>Bacteria</taxon>
        <taxon>Bacillati</taxon>
        <taxon>Actinomycetota</taxon>
        <taxon>Actinomycetes</taxon>
        <taxon>Mycobacteriales</taxon>
        <taxon>Mycobacteriaceae</taxon>
        <taxon>Mycolicibacterium</taxon>
    </lineage>
</organism>
<dbReference type="InterPro" id="IPR000073">
    <property type="entry name" value="AB_hydrolase_1"/>
</dbReference>
<dbReference type="PANTHER" id="PTHR43194">
    <property type="entry name" value="HYDROLASE ALPHA/BETA FOLD FAMILY"/>
    <property type="match status" value="1"/>
</dbReference>
<protein>
    <submittedName>
        <fullName evidence="2">Alpha/beta hydrolase</fullName>
    </submittedName>
</protein>
<dbReference type="Gene3D" id="3.40.50.1820">
    <property type="entry name" value="alpha/beta hydrolase"/>
    <property type="match status" value="1"/>
</dbReference>
<keyword evidence="2" id="KW-0378">Hydrolase</keyword>
<keyword evidence="3" id="KW-1185">Reference proteome</keyword>
<dbReference type="SUPFAM" id="SSF53474">
    <property type="entry name" value="alpha/beta-Hydrolases"/>
    <property type="match status" value="1"/>
</dbReference>
<dbReference type="GO" id="GO:0016787">
    <property type="term" value="F:hydrolase activity"/>
    <property type="evidence" value="ECO:0007669"/>
    <property type="project" value="UniProtKB-KW"/>
</dbReference>
<dbReference type="RefSeq" id="WP_163675666.1">
    <property type="nucleotide sequence ID" value="NZ_AP022570.1"/>
</dbReference>
<gene>
    <name evidence="2" type="primary">mhpC</name>
    <name evidence="2" type="ORF">MPOR_33550</name>
</gene>
<dbReference type="AlphaFoldDB" id="A0A6N4VD00"/>
<evidence type="ECO:0000259" key="1">
    <source>
        <dbReference type="Pfam" id="PF12697"/>
    </source>
</evidence>
<evidence type="ECO:0000313" key="3">
    <source>
        <dbReference type="Proteomes" id="UP000466785"/>
    </source>
</evidence>